<comment type="caution">
    <text evidence="3">The sequence shown here is derived from an EMBL/GenBank/DDBJ whole genome shotgun (WGS) entry which is preliminary data.</text>
</comment>
<dbReference type="CDD" id="cd01467">
    <property type="entry name" value="vWA_BatA_type"/>
    <property type="match status" value="1"/>
</dbReference>
<dbReference type="Proteomes" id="UP001157353">
    <property type="component" value="Unassembled WGS sequence"/>
</dbReference>
<dbReference type="SUPFAM" id="SSF53300">
    <property type="entry name" value="vWA-like"/>
    <property type="match status" value="1"/>
</dbReference>
<sequence length="327" mass="37327">MFEFTYLWMFLLLPLPLLARYFLKAQKRSYTQVWIPLAQGISEQQSETQNSYLSAMIPWLVWCLLLCALAKPIWFGEPIRLQQESRDMIVALDLSGSMQEVDMPLNGKTVDRLTLVKNLLNDFIELRHGDRLGLILFADHAYLQTPLTFDLNTIKQMVEETELGLVGRQTAIGESIGLAIKRFVENKNEQRVLILLTDGANTAGVIDPIQAAKQAAKNNITIYTVGIGADVMLRKNFFGTQRVNPSAELDEKALTEIAKLTGGQYFRARNQDELQAIYQQLNNLEPIESDFLEFRPEKNLFYWPLSLATLILLIFAFYLKLRGRYAA</sequence>
<dbReference type="RefSeq" id="WP_284202857.1">
    <property type="nucleotide sequence ID" value="NZ_BSPQ01000002.1"/>
</dbReference>
<feature type="domain" description="VWFA" evidence="2">
    <location>
        <begin position="87"/>
        <end position="281"/>
    </location>
</feature>
<organism evidence="3 4">
    <name type="scientific">Psychromonas marina</name>
    <dbReference type="NCBI Taxonomy" id="88364"/>
    <lineage>
        <taxon>Bacteria</taxon>
        <taxon>Pseudomonadati</taxon>
        <taxon>Pseudomonadota</taxon>
        <taxon>Gammaproteobacteria</taxon>
        <taxon>Alteromonadales</taxon>
        <taxon>Psychromonadaceae</taxon>
        <taxon>Psychromonas</taxon>
    </lineage>
</organism>
<evidence type="ECO:0000256" key="1">
    <source>
        <dbReference type="SAM" id="Phobius"/>
    </source>
</evidence>
<dbReference type="EMBL" id="BSPQ01000002">
    <property type="protein sequence ID" value="GLS89729.1"/>
    <property type="molecule type" value="Genomic_DNA"/>
</dbReference>
<dbReference type="Pfam" id="PF00092">
    <property type="entry name" value="VWA"/>
    <property type="match status" value="1"/>
</dbReference>
<evidence type="ECO:0000259" key="2">
    <source>
        <dbReference type="PROSITE" id="PS50234"/>
    </source>
</evidence>
<evidence type="ECO:0000313" key="3">
    <source>
        <dbReference type="EMBL" id="GLS89729.1"/>
    </source>
</evidence>
<feature type="transmembrane region" description="Helical" evidence="1">
    <location>
        <begin position="6"/>
        <end position="23"/>
    </location>
</feature>
<evidence type="ECO:0000313" key="4">
    <source>
        <dbReference type="Proteomes" id="UP001157353"/>
    </source>
</evidence>
<keyword evidence="4" id="KW-1185">Reference proteome</keyword>
<feature type="transmembrane region" description="Helical" evidence="1">
    <location>
        <begin position="300"/>
        <end position="319"/>
    </location>
</feature>
<dbReference type="InterPro" id="IPR002035">
    <property type="entry name" value="VWF_A"/>
</dbReference>
<accession>A0ABQ6DX80</accession>
<dbReference type="Gene3D" id="3.40.50.410">
    <property type="entry name" value="von Willebrand factor, type A domain"/>
    <property type="match status" value="1"/>
</dbReference>
<gene>
    <name evidence="3" type="ORF">GCM10007916_07960</name>
</gene>
<reference evidence="4" key="1">
    <citation type="journal article" date="2019" name="Int. J. Syst. Evol. Microbiol.">
        <title>The Global Catalogue of Microorganisms (GCM) 10K type strain sequencing project: providing services to taxonomists for standard genome sequencing and annotation.</title>
        <authorList>
            <consortium name="The Broad Institute Genomics Platform"/>
            <consortium name="The Broad Institute Genome Sequencing Center for Infectious Disease"/>
            <person name="Wu L."/>
            <person name="Ma J."/>
        </authorList>
    </citation>
    <scope>NUCLEOTIDE SEQUENCE [LARGE SCALE GENOMIC DNA]</scope>
    <source>
        <strain evidence="4">NBRC 103166</strain>
    </source>
</reference>
<dbReference type="PANTHER" id="PTHR22550">
    <property type="entry name" value="SPORE GERMINATION PROTEIN"/>
    <property type="match status" value="1"/>
</dbReference>
<dbReference type="InterPro" id="IPR036465">
    <property type="entry name" value="vWFA_dom_sf"/>
</dbReference>
<dbReference type="PANTHER" id="PTHR22550:SF18">
    <property type="entry name" value="VWFA DOMAIN-CONTAINING PROTEIN"/>
    <property type="match status" value="1"/>
</dbReference>
<feature type="transmembrane region" description="Helical" evidence="1">
    <location>
        <begin position="52"/>
        <end position="75"/>
    </location>
</feature>
<dbReference type="InterPro" id="IPR033881">
    <property type="entry name" value="vWA_BatA_type"/>
</dbReference>
<keyword evidence="1" id="KW-0812">Transmembrane</keyword>
<keyword evidence="1" id="KW-0472">Membrane</keyword>
<name>A0ABQ6DX80_9GAMM</name>
<keyword evidence="1" id="KW-1133">Transmembrane helix</keyword>
<protein>
    <submittedName>
        <fullName evidence="3">VWA domain-containing protein</fullName>
    </submittedName>
</protein>
<dbReference type="SMART" id="SM00327">
    <property type="entry name" value="VWA"/>
    <property type="match status" value="1"/>
</dbReference>
<dbReference type="PROSITE" id="PS50234">
    <property type="entry name" value="VWFA"/>
    <property type="match status" value="1"/>
</dbReference>
<proteinExistence type="predicted"/>
<dbReference type="InterPro" id="IPR050768">
    <property type="entry name" value="UPF0353/GerABKA_families"/>
</dbReference>